<dbReference type="InterPro" id="IPR026992">
    <property type="entry name" value="DIOX_N"/>
</dbReference>
<dbReference type="PROSITE" id="PS51471">
    <property type="entry name" value="FE2OG_OXY"/>
    <property type="match status" value="1"/>
</dbReference>
<comment type="catalytic activity">
    <reaction evidence="9">
        <text>2-oxoglutarate + O2 + 2 H(+) = ethene + 3 CO2 + H2O</text>
        <dbReference type="Rhea" id="RHEA:31523"/>
        <dbReference type="ChEBI" id="CHEBI:15377"/>
        <dbReference type="ChEBI" id="CHEBI:15378"/>
        <dbReference type="ChEBI" id="CHEBI:15379"/>
        <dbReference type="ChEBI" id="CHEBI:16526"/>
        <dbReference type="ChEBI" id="CHEBI:16810"/>
        <dbReference type="ChEBI" id="CHEBI:18153"/>
        <dbReference type="EC" id="1.13.12.19"/>
    </reaction>
</comment>
<evidence type="ECO:0000256" key="2">
    <source>
        <dbReference type="ARBA" id="ARBA00004767"/>
    </source>
</evidence>
<dbReference type="GO" id="GO:0009693">
    <property type="term" value="P:ethylene biosynthetic process"/>
    <property type="evidence" value="ECO:0007669"/>
    <property type="project" value="UniProtKB-KW"/>
</dbReference>
<reference evidence="13 14" key="1">
    <citation type="journal article" date="2011" name="Front. Microbiol.">
        <title>Genomic signatures of strain selection and enhancement in Bacillus atrophaeus var. globigii, a historical biowarfare simulant.</title>
        <authorList>
            <person name="Gibbons H.S."/>
            <person name="Broomall S.M."/>
            <person name="McNew L.A."/>
            <person name="Daligault H."/>
            <person name="Chapman C."/>
            <person name="Bruce D."/>
            <person name="Karavis M."/>
            <person name="Krepps M."/>
            <person name="McGregor P.A."/>
            <person name="Hong C."/>
            <person name="Park K.H."/>
            <person name="Akmal A."/>
            <person name="Feldman A."/>
            <person name="Lin J.S."/>
            <person name="Chang W.E."/>
            <person name="Higgs B.W."/>
            <person name="Demirev P."/>
            <person name="Lindquist J."/>
            <person name="Liem A."/>
            <person name="Fochler E."/>
            <person name="Read T.D."/>
            <person name="Tapia R."/>
            <person name="Johnson S."/>
            <person name="Bishop-Lilly K.A."/>
            <person name="Detter C."/>
            <person name="Han C."/>
            <person name="Sozhamannan S."/>
            <person name="Rosenzweig C.N."/>
            <person name="Skowronski E.W."/>
        </authorList>
    </citation>
    <scope>NUCLEOTIDE SEQUENCE [LARGE SCALE GENOMIC DNA]</scope>
    <source>
        <strain evidence="13 14">GYP-17</strain>
    </source>
</reference>
<keyword evidence="6" id="KW-0266">Ethylene biosynthesis</keyword>
<accession>A0A432WKA7</accession>
<comment type="similarity">
    <text evidence="11">Belongs to the iron/ascorbate-dependent oxidoreductase family.</text>
</comment>
<evidence type="ECO:0000256" key="11">
    <source>
        <dbReference type="RuleBase" id="RU003682"/>
    </source>
</evidence>
<keyword evidence="11" id="KW-0479">Metal-binding</keyword>
<evidence type="ECO:0000256" key="5">
    <source>
        <dbReference type="ARBA" id="ARBA00019045"/>
    </source>
</evidence>
<evidence type="ECO:0000313" key="14">
    <source>
        <dbReference type="Proteomes" id="UP000288405"/>
    </source>
</evidence>
<comment type="caution">
    <text evidence="13">The sequence shown here is derived from an EMBL/GenBank/DDBJ whole genome shotgun (WGS) entry which is preliminary data.</text>
</comment>
<sequence length="337" mass="37259">MNTHSTVLPVLDVRDLRAGGEQKHAFLTQLAEAARTVGFFYVTGHELCRLQQQVLHKTKQFFALPAAQKQAVAMVNSPHFRGYTQLQGELTQGKPDRREQFDLMQEQAAVHLDPSDPQWWQLVGPNQWPQSLPGLKPVALAYQDALTELTVDLLGAFAESLEQPADVFGETVQKPYTHMKLIRYPGASDQEAGERQGVGAHKDPGYLTIVTQDQQSGLEVLMDERGWVTVPPLEGAVVVNIGELLELASDGYLRATYHRVVTPAAGIDRYSVAFFMAAQLDSEVPLLQLPDHLKVKALGPSADPENPLFYQVGENVLKGRLRSHPDVAAAHYIKRAS</sequence>
<dbReference type="Pfam" id="PF14226">
    <property type="entry name" value="DIOX_N"/>
    <property type="match status" value="1"/>
</dbReference>
<dbReference type="InterPro" id="IPR005123">
    <property type="entry name" value="Oxoglu/Fe-dep_dioxygenase_dom"/>
</dbReference>
<dbReference type="AlphaFoldDB" id="A0A432WKA7"/>
<name>A0A432WKA7_9GAMM</name>
<keyword evidence="14" id="KW-1185">Reference proteome</keyword>
<evidence type="ECO:0000256" key="8">
    <source>
        <dbReference type="ARBA" id="ARBA00031282"/>
    </source>
</evidence>
<evidence type="ECO:0000256" key="9">
    <source>
        <dbReference type="ARBA" id="ARBA00047725"/>
    </source>
</evidence>
<evidence type="ECO:0000256" key="1">
    <source>
        <dbReference type="ARBA" id="ARBA00001954"/>
    </source>
</evidence>
<evidence type="ECO:0000256" key="3">
    <source>
        <dbReference type="ARBA" id="ARBA00012293"/>
    </source>
</evidence>
<protein>
    <recommendedName>
        <fullName evidence="5">2-oxoglutarate-dependent ethylene/succinate-forming enzyme</fullName>
        <ecNumber evidence="4">1.13.12.19</ecNumber>
        <ecNumber evidence="3">1.14.20.7</ecNumber>
    </recommendedName>
    <alternativeName>
        <fullName evidence="7">2-oxoglutarate dioxygenase (ethylene-forming)</fullName>
    </alternativeName>
    <alternativeName>
        <fullName evidence="8">2-oxoglutarate/L-arginine monooxygenase/decarboxylase (succinate-forming)</fullName>
    </alternativeName>
</protein>
<dbReference type="GO" id="GO:0102276">
    <property type="term" value="F:2-oxoglutarate oxygenase/decarboxylase (ethylene-forming) activity"/>
    <property type="evidence" value="ECO:0007669"/>
    <property type="project" value="UniProtKB-EC"/>
</dbReference>
<dbReference type="InterPro" id="IPR050231">
    <property type="entry name" value="Iron_ascorbate_oxido_reductase"/>
</dbReference>
<dbReference type="GO" id="GO:0046872">
    <property type="term" value="F:metal ion binding"/>
    <property type="evidence" value="ECO:0007669"/>
    <property type="project" value="UniProtKB-KW"/>
</dbReference>
<evidence type="ECO:0000256" key="6">
    <source>
        <dbReference type="ARBA" id="ARBA00022666"/>
    </source>
</evidence>
<evidence type="ECO:0000256" key="4">
    <source>
        <dbReference type="ARBA" id="ARBA00012531"/>
    </source>
</evidence>
<gene>
    <name evidence="13" type="ORF">CWE11_05915</name>
</gene>
<dbReference type="SUPFAM" id="SSF51197">
    <property type="entry name" value="Clavaminate synthase-like"/>
    <property type="match status" value="1"/>
</dbReference>
<keyword evidence="11" id="KW-0408">Iron</keyword>
<dbReference type="InterPro" id="IPR027443">
    <property type="entry name" value="IPNS-like_sf"/>
</dbReference>
<dbReference type="InterPro" id="IPR044861">
    <property type="entry name" value="IPNS-like_FE2OG_OXY"/>
</dbReference>
<keyword evidence="11" id="KW-0560">Oxidoreductase</keyword>
<dbReference type="Gene3D" id="2.60.120.330">
    <property type="entry name" value="B-lactam Antibiotic, Isopenicillin N Synthase, Chain"/>
    <property type="match status" value="1"/>
</dbReference>
<evidence type="ECO:0000256" key="10">
    <source>
        <dbReference type="ARBA" id="ARBA00049359"/>
    </source>
</evidence>
<proteinExistence type="inferred from homology"/>
<dbReference type="PANTHER" id="PTHR47990">
    <property type="entry name" value="2-OXOGLUTARATE (2OG) AND FE(II)-DEPENDENT OXYGENASE SUPERFAMILY PROTEIN-RELATED"/>
    <property type="match status" value="1"/>
</dbReference>
<comment type="cofactor">
    <cofactor evidence="1">
        <name>Fe(2+)</name>
        <dbReference type="ChEBI" id="CHEBI:29033"/>
    </cofactor>
</comment>
<evidence type="ECO:0000259" key="12">
    <source>
        <dbReference type="PROSITE" id="PS51471"/>
    </source>
</evidence>
<dbReference type="Pfam" id="PF03171">
    <property type="entry name" value="2OG-FeII_Oxy"/>
    <property type="match status" value="1"/>
</dbReference>
<dbReference type="RefSeq" id="WP_126776679.1">
    <property type="nucleotide sequence ID" value="NZ_PIPM01000004.1"/>
</dbReference>
<dbReference type="EC" id="1.14.20.7" evidence="3"/>
<feature type="domain" description="Fe2OG dioxygenase" evidence="12">
    <location>
        <begin position="175"/>
        <end position="278"/>
    </location>
</feature>
<organism evidence="13 14">
    <name type="scientific">Aliidiomarina sanyensis</name>
    <dbReference type="NCBI Taxonomy" id="1249555"/>
    <lineage>
        <taxon>Bacteria</taxon>
        <taxon>Pseudomonadati</taxon>
        <taxon>Pseudomonadota</taxon>
        <taxon>Gammaproteobacteria</taxon>
        <taxon>Alteromonadales</taxon>
        <taxon>Idiomarinaceae</taxon>
        <taxon>Aliidiomarina</taxon>
    </lineage>
</organism>
<dbReference type="Proteomes" id="UP000288405">
    <property type="component" value="Unassembled WGS sequence"/>
</dbReference>
<evidence type="ECO:0000256" key="7">
    <source>
        <dbReference type="ARBA" id="ARBA00031011"/>
    </source>
</evidence>
<comment type="pathway">
    <text evidence="2">Alkene biosynthesis; ethylene biosynthesis via 2-oxoglutarate.</text>
</comment>
<dbReference type="PRINTS" id="PR00682">
    <property type="entry name" value="IPNSYNTHASE"/>
</dbReference>
<dbReference type="EMBL" id="PIPM01000004">
    <property type="protein sequence ID" value="RUO34262.1"/>
    <property type="molecule type" value="Genomic_DNA"/>
</dbReference>
<comment type="catalytic activity">
    <reaction evidence="10">
        <text>L-arginine + 2-oxoglutarate + O2 = guanidine + L-glutamate 5-semialdehyde + succinate + CO2</text>
        <dbReference type="Rhea" id="RHEA:31535"/>
        <dbReference type="ChEBI" id="CHEBI:15379"/>
        <dbReference type="ChEBI" id="CHEBI:16526"/>
        <dbReference type="ChEBI" id="CHEBI:16810"/>
        <dbReference type="ChEBI" id="CHEBI:30031"/>
        <dbReference type="ChEBI" id="CHEBI:30087"/>
        <dbReference type="ChEBI" id="CHEBI:32682"/>
        <dbReference type="ChEBI" id="CHEBI:58066"/>
        <dbReference type="EC" id="1.14.20.7"/>
    </reaction>
</comment>
<dbReference type="OrthoDB" id="21825at2"/>
<evidence type="ECO:0000313" key="13">
    <source>
        <dbReference type="EMBL" id="RUO34262.1"/>
    </source>
</evidence>
<dbReference type="EC" id="1.13.12.19" evidence="4"/>